<feature type="domain" description="HTH gntR-type" evidence="4">
    <location>
        <begin position="19"/>
        <end position="87"/>
    </location>
</feature>
<evidence type="ECO:0000313" key="6">
    <source>
        <dbReference type="Proteomes" id="UP000509579"/>
    </source>
</evidence>
<dbReference type="InterPro" id="IPR036388">
    <property type="entry name" value="WH-like_DNA-bd_sf"/>
</dbReference>
<dbReference type="Pfam" id="PF07702">
    <property type="entry name" value="UTRA"/>
    <property type="match status" value="1"/>
</dbReference>
<dbReference type="PANTHER" id="PTHR44846">
    <property type="entry name" value="MANNOSYL-D-GLYCERATE TRANSPORT/METABOLISM SYSTEM REPRESSOR MNGR-RELATED"/>
    <property type="match status" value="1"/>
</dbReference>
<dbReference type="PANTHER" id="PTHR44846:SF17">
    <property type="entry name" value="GNTR-FAMILY TRANSCRIPTIONAL REGULATOR"/>
    <property type="match status" value="1"/>
</dbReference>
<dbReference type="Proteomes" id="UP000509579">
    <property type="component" value="Chromosome"/>
</dbReference>
<evidence type="ECO:0000256" key="2">
    <source>
        <dbReference type="ARBA" id="ARBA00023125"/>
    </source>
</evidence>
<dbReference type="PROSITE" id="PS50949">
    <property type="entry name" value="HTH_GNTR"/>
    <property type="match status" value="1"/>
</dbReference>
<accession>A0A6N1WXN0</accession>
<dbReference type="InterPro" id="IPR028978">
    <property type="entry name" value="Chorismate_lyase_/UTRA_dom_sf"/>
</dbReference>
<evidence type="ECO:0000256" key="3">
    <source>
        <dbReference type="ARBA" id="ARBA00023163"/>
    </source>
</evidence>
<dbReference type="Pfam" id="PF00392">
    <property type="entry name" value="GntR"/>
    <property type="match status" value="1"/>
</dbReference>
<keyword evidence="1" id="KW-0805">Transcription regulation</keyword>
<evidence type="ECO:0000313" key="5">
    <source>
        <dbReference type="EMBL" id="QKV51974.1"/>
    </source>
</evidence>
<keyword evidence="6" id="KW-1185">Reference proteome</keyword>
<dbReference type="Gene3D" id="1.10.10.10">
    <property type="entry name" value="Winged helix-like DNA-binding domain superfamily/Winged helix DNA-binding domain"/>
    <property type="match status" value="1"/>
</dbReference>
<dbReference type="InterPro" id="IPR036390">
    <property type="entry name" value="WH_DNA-bd_sf"/>
</dbReference>
<evidence type="ECO:0000259" key="4">
    <source>
        <dbReference type="PROSITE" id="PS50949"/>
    </source>
</evidence>
<dbReference type="GO" id="GO:0045892">
    <property type="term" value="P:negative regulation of DNA-templated transcription"/>
    <property type="evidence" value="ECO:0007669"/>
    <property type="project" value="TreeGrafter"/>
</dbReference>
<dbReference type="SMART" id="SM00345">
    <property type="entry name" value="HTH_GNTR"/>
    <property type="match status" value="1"/>
</dbReference>
<organism evidence="5 6">
    <name type="scientific">Comamonas antarctica</name>
    <dbReference type="NCBI Taxonomy" id="2743470"/>
    <lineage>
        <taxon>Bacteria</taxon>
        <taxon>Pseudomonadati</taxon>
        <taxon>Pseudomonadota</taxon>
        <taxon>Betaproteobacteria</taxon>
        <taxon>Burkholderiales</taxon>
        <taxon>Comamonadaceae</taxon>
        <taxon>Comamonas</taxon>
    </lineage>
</organism>
<dbReference type="InterPro" id="IPR000524">
    <property type="entry name" value="Tscrpt_reg_HTH_GntR"/>
</dbReference>
<dbReference type="KEGG" id="aant:HUK68_03140"/>
<sequence length="258" mass="28415">MKETAPSAATPAKTGSAKEPLYRQVVAALRSEILQGLHPVGQNLPTEGELAERFQLSRHTIREALRELRLNGVVASRRGSGTVVLSSTTAQSYLHETGSLDDLLQYAASRLEIRHTRIADVAAALVPCLNGASPAQWLRLEGVRFEEGNAQPFCWTQVYLHPDHAGVARLIGKRSTPVYELIEETYGVRIGEAEQTIRMCEATDEVAALLGLAKKATVVELLRVYRLTDGKVVEISRNLYASTHFSLTFKLRRAEVGR</sequence>
<dbReference type="RefSeq" id="WP_175502877.1">
    <property type="nucleotide sequence ID" value="NZ_CP054840.1"/>
</dbReference>
<name>A0A6N1WXN0_9BURK</name>
<proteinExistence type="predicted"/>
<dbReference type="InterPro" id="IPR011663">
    <property type="entry name" value="UTRA"/>
</dbReference>
<dbReference type="SUPFAM" id="SSF64288">
    <property type="entry name" value="Chorismate lyase-like"/>
    <property type="match status" value="1"/>
</dbReference>
<dbReference type="EMBL" id="CP054840">
    <property type="protein sequence ID" value="QKV51974.1"/>
    <property type="molecule type" value="Genomic_DNA"/>
</dbReference>
<dbReference type="Gene3D" id="3.40.1410.10">
    <property type="entry name" value="Chorismate lyase-like"/>
    <property type="match status" value="1"/>
</dbReference>
<dbReference type="InterPro" id="IPR050679">
    <property type="entry name" value="Bact_HTH_transcr_reg"/>
</dbReference>
<gene>
    <name evidence="5" type="ORF">HUK68_03140</name>
</gene>
<dbReference type="GO" id="GO:0003700">
    <property type="term" value="F:DNA-binding transcription factor activity"/>
    <property type="evidence" value="ECO:0007669"/>
    <property type="project" value="InterPro"/>
</dbReference>
<dbReference type="GO" id="GO:0003677">
    <property type="term" value="F:DNA binding"/>
    <property type="evidence" value="ECO:0007669"/>
    <property type="project" value="UniProtKB-KW"/>
</dbReference>
<reference evidence="5 6" key="1">
    <citation type="submission" date="2020-06" db="EMBL/GenBank/DDBJ databases">
        <title>Acidovorax antarctica sp. nov., isolated from Corinth ice sheet soil, Antarctic Fields Peninsula.</title>
        <authorList>
            <person name="Xu Q."/>
            <person name="Peng F."/>
        </authorList>
    </citation>
    <scope>NUCLEOTIDE SEQUENCE [LARGE SCALE GENOMIC DNA]</scope>
    <source>
        <strain evidence="5 6">16-35-5</strain>
    </source>
</reference>
<dbReference type="SUPFAM" id="SSF46785">
    <property type="entry name" value="Winged helix' DNA-binding domain"/>
    <property type="match status" value="1"/>
</dbReference>
<dbReference type="CDD" id="cd07377">
    <property type="entry name" value="WHTH_GntR"/>
    <property type="match status" value="1"/>
</dbReference>
<protein>
    <submittedName>
        <fullName evidence="5">GntR family transcriptional regulator</fullName>
    </submittedName>
</protein>
<dbReference type="SMART" id="SM00866">
    <property type="entry name" value="UTRA"/>
    <property type="match status" value="1"/>
</dbReference>
<dbReference type="AlphaFoldDB" id="A0A6N1WXN0"/>
<keyword evidence="2" id="KW-0238">DNA-binding</keyword>
<keyword evidence="3" id="KW-0804">Transcription</keyword>
<evidence type="ECO:0000256" key="1">
    <source>
        <dbReference type="ARBA" id="ARBA00023015"/>
    </source>
</evidence>
<dbReference type="PRINTS" id="PR00035">
    <property type="entry name" value="HTHGNTR"/>
</dbReference>